<evidence type="ECO:0000256" key="1">
    <source>
        <dbReference type="SAM" id="MobiDB-lite"/>
    </source>
</evidence>
<dbReference type="EMBL" id="JAODUO010000098">
    <property type="protein sequence ID" value="KAK2189766.1"/>
    <property type="molecule type" value="Genomic_DNA"/>
</dbReference>
<feature type="region of interest" description="Disordered" evidence="1">
    <location>
        <begin position="136"/>
        <end position="176"/>
    </location>
</feature>
<feature type="compositionally biased region" description="Low complexity" evidence="1">
    <location>
        <begin position="140"/>
        <end position="156"/>
    </location>
</feature>
<dbReference type="PANTHER" id="PTHR36474:SF1">
    <property type="entry name" value="PROTEIN LIAT1"/>
    <property type="match status" value="1"/>
</dbReference>
<comment type="caution">
    <text evidence="2">The sequence shown here is derived from an EMBL/GenBank/DDBJ whole genome shotgun (WGS) entry which is preliminary data.</text>
</comment>
<reference evidence="2" key="1">
    <citation type="journal article" date="2023" name="Mol. Biol. Evol.">
        <title>Third-Generation Sequencing Reveals the Adaptive Role of the Epigenome in Three Deep-Sea Polychaetes.</title>
        <authorList>
            <person name="Perez M."/>
            <person name="Aroh O."/>
            <person name="Sun Y."/>
            <person name="Lan Y."/>
            <person name="Juniper S.K."/>
            <person name="Young C.R."/>
            <person name="Angers B."/>
            <person name="Qian P.Y."/>
        </authorList>
    </citation>
    <scope>NUCLEOTIDE SEQUENCE</scope>
    <source>
        <strain evidence="2">R07B-5</strain>
    </source>
</reference>
<evidence type="ECO:0000313" key="2">
    <source>
        <dbReference type="EMBL" id="KAK2189766.1"/>
    </source>
</evidence>
<evidence type="ECO:0000313" key="3">
    <source>
        <dbReference type="Proteomes" id="UP001209878"/>
    </source>
</evidence>
<proteinExistence type="predicted"/>
<dbReference type="Proteomes" id="UP001209878">
    <property type="component" value="Unassembled WGS sequence"/>
</dbReference>
<dbReference type="InterPro" id="IPR038794">
    <property type="entry name" value="LIAT1"/>
</dbReference>
<name>A0AAD9P7S9_RIDPI</name>
<organism evidence="2 3">
    <name type="scientific">Ridgeia piscesae</name>
    <name type="common">Tubeworm</name>
    <dbReference type="NCBI Taxonomy" id="27915"/>
    <lineage>
        <taxon>Eukaryota</taxon>
        <taxon>Metazoa</taxon>
        <taxon>Spiralia</taxon>
        <taxon>Lophotrochozoa</taxon>
        <taxon>Annelida</taxon>
        <taxon>Polychaeta</taxon>
        <taxon>Sedentaria</taxon>
        <taxon>Canalipalpata</taxon>
        <taxon>Sabellida</taxon>
        <taxon>Siboglinidae</taxon>
        <taxon>Ridgeia</taxon>
    </lineage>
</organism>
<dbReference type="PANTHER" id="PTHR36474">
    <property type="entry name" value="PROTEIN LIAT1"/>
    <property type="match status" value="1"/>
</dbReference>
<dbReference type="AlphaFoldDB" id="A0AAD9P7S9"/>
<gene>
    <name evidence="2" type="ORF">NP493_98g07014</name>
</gene>
<protein>
    <submittedName>
        <fullName evidence="2">Uncharacterized protein</fullName>
    </submittedName>
</protein>
<keyword evidence="3" id="KW-1185">Reference proteome</keyword>
<feature type="compositionally biased region" description="Basic and acidic residues" evidence="1">
    <location>
        <begin position="15"/>
        <end position="25"/>
    </location>
</feature>
<sequence>MERTSRNKPITSVRKLPDQRTEQKQPRTALTSRKKLSVTSVKRRDWQRGVTGAKRYTNNGKAKRDNGPVKLPAGQQPYLSDPTLPGVLPPDVSSLRWEGALDDPQDEADRLAVYKTNRRKRYLAAANIALDKYSATKRAASPVASSTSTSSPSDSVEAPRTLKAPRPADTPGLLPRIPGVDRLYPARIATPKLLVGCS</sequence>
<accession>A0AAD9P7S9</accession>
<feature type="region of interest" description="Disordered" evidence="1">
    <location>
        <begin position="1"/>
        <end position="84"/>
    </location>
</feature>